<dbReference type="InterPro" id="IPR032466">
    <property type="entry name" value="Metal_Hydrolase"/>
</dbReference>
<name>A0A9D1SGT4_9FIRM</name>
<proteinExistence type="predicted"/>
<evidence type="ECO:0000313" key="5">
    <source>
        <dbReference type="Proteomes" id="UP000824081"/>
    </source>
</evidence>
<feature type="binding site" evidence="3">
    <location>
        <position position="157"/>
    </location>
    <ligand>
        <name>a divalent metal cation</name>
        <dbReference type="ChEBI" id="CHEBI:60240"/>
        <label>2</label>
    </ligand>
</feature>
<dbReference type="PROSITE" id="PS01091">
    <property type="entry name" value="TATD_3"/>
    <property type="match status" value="1"/>
</dbReference>
<dbReference type="EMBL" id="DVMZ01000090">
    <property type="protein sequence ID" value="HIU59137.1"/>
    <property type="molecule type" value="Genomic_DNA"/>
</dbReference>
<dbReference type="InterPro" id="IPR001130">
    <property type="entry name" value="TatD-like"/>
</dbReference>
<feature type="binding site" evidence="3">
    <location>
        <position position="131"/>
    </location>
    <ligand>
        <name>a divalent metal cation</name>
        <dbReference type="ChEBI" id="CHEBI:60240"/>
        <label>2</label>
    </ligand>
</feature>
<dbReference type="InterPro" id="IPR015991">
    <property type="entry name" value="TatD/YcfH-like"/>
</dbReference>
<dbReference type="GO" id="GO:0004536">
    <property type="term" value="F:DNA nuclease activity"/>
    <property type="evidence" value="ECO:0007669"/>
    <property type="project" value="InterPro"/>
</dbReference>
<organism evidence="4 5">
    <name type="scientific">Candidatus Scatosoma pullistercoris</name>
    <dbReference type="NCBI Taxonomy" id="2840934"/>
    <lineage>
        <taxon>Bacteria</taxon>
        <taxon>Bacillati</taxon>
        <taxon>Bacillota</taxon>
        <taxon>Clostridia</taxon>
        <taxon>Candidatus Scatosoma</taxon>
    </lineage>
</organism>
<dbReference type="Proteomes" id="UP000824081">
    <property type="component" value="Unassembled WGS sequence"/>
</dbReference>
<evidence type="ECO:0000256" key="2">
    <source>
        <dbReference type="ARBA" id="ARBA00022801"/>
    </source>
</evidence>
<keyword evidence="2 4" id="KW-0378">Hydrolase</keyword>
<protein>
    <submittedName>
        <fullName evidence="4">TatD family hydrolase</fullName>
    </submittedName>
</protein>
<dbReference type="Pfam" id="PF01026">
    <property type="entry name" value="TatD_DNase"/>
    <property type="match status" value="1"/>
</dbReference>
<dbReference type="SUPFAM" id="SSF51556">
    <property type="entry name" value="Metallo-dependent hydrolases"/>
    <property type="match status" value="1"/>
</dbReference>
<dbReference type="PANTHER" id="PTHR46124">
    <property type="entry name" value="D-AMINOACYL-TRNA DEACYLASE"/>
    <property type="match status" value="1"/>
</dbReference>
<sequence length="265" mass="29206">MFIDVHCHLTGGEYEGVGGVEAVLSRARDAGVTAFVSSGFDLASSRAAAELSARHADVYFTAGFQPEELGKYREGDLAEIAALAKESKCVAVGEIGLDYHFPDNPPRELQRELFVRQLRLADELGLPVVVHSRDGAAETLELLQSEADRLRFGGLMHCYSYSAEMVGAFAALGMYFSFGGTSTFRNAKKVQESARRVPSDRILSETDSPYLTPVPFRGVFPNEPGNVAHVVRNLAALRNEKEEELEGRIFSNAERLFFRLADRRI</sequence>
<dbReference type="GO" id="GO:0005829">
    <property type="term" value="C:cytosol"/>
    <property type="evidence" value="ECO:0007669"/>
    <property type="project" value="TreeGrafter"/>
</dbReference>
<keyword evidence="1 3" id="KW-0479">Metal-binding</keyword>
<accession>A0A9D1SGT4</accession>
<reference evidence="4" key="2">
    <citation type="journal article" date="2021" name="PeerJ">
        <title>Extensive microbial diversity within the chicken gut microbiome revealed by metagenomics and culture.</title>
        <authorList>
            <person name="Gilroy R."/>
            <person name="Ravi A."/>
            <person name="Getino M."/>
            <person name="Pursley I."/>
            <person name="Horton D.L."/>
            <person name="Alikhan N.F."/>
            <person name="Baker D."/>
            <person name="Gharbi K."/>
            <person name="Hall N."/>
            <person name="Watson M."/>
            <person name="Adriaenssens E.M."/>
            <person name="Foster-Nyarko E."/>
            <person name="Jarju S."/>
            <person name="Secka A."/>
            <person name="Antonio M."/>
            <person name="Oren A."/>
            <person name="Chaudhuri R.R."/>
            <person name="La Ragione R."/>
            <person name="Hildebrand F."/>
            <person name="Pallen M.J."/>
        </authorList>
    </citation>
    <scope>NUCLEOTIDE SEQUENCE</scope>
    <source>
        <strain evidence="4">11687</strain>
    </source>
</reference>
<dbReference type="PANTHER" id="PTHR46124:SF2">
    <property type="entry name" value="D-AMINOACYL-TRNA DEACYLASE"/>
    <property type="match status" value="1"/>
</dbReference>
<reference evidence="4" key="1">
    <citation type="submission" date="2020-10" db="EMBL/GenBank/DDBJ databases">
        <authorList>
            <person name="Gilroy R."/>
        </authorList>
    </citation>
    <scope>NUCLEOTIDE SEQUENCE</scope>
    <source>
        <strain evidence="4">11687</strain>
    </source>
</reference>
<dbReference type="InterPro" id="IPR018228">
    <property type="entry name" value="DNase_TatD-rel_CS"/>
</dbReference>
<dbReference type="CDD" id="cd01310">
    <property type="entry name" value="TatD_DNAse"/>
    <property type="match status" value="1"/>
</dbReference>
<dbReference type="Gene3D" id="3.20.20.140">
    <property type="entry name" value="Metal-dependent hydrolases"/>
    <property type="match status" value="1"/>
</dbReference>
<feature type="binding site" evidence="3">
    <location>
        <position position="6"/>
    </location>
    <ligand>
        <name>a divalent metal cation</name>
        <dbReference type="ChEBI" id="CHEBI:60240"/>
        <label>1</label>
    </ligand>
</feature>
<feature type="binding site" evidence="3">
    <location>
        <position position="8"/>
    </location>
    <ligand>
        <name>a divalent metal cation</name>
        <dbReference type="ChEBI" id="CHEBI:60240"/>
        <label>1</label>
    </ligand>
</feature>
<evidence type="ECO:0000256" key="1">
    <source>
        <dbReference type="ARBA" id="ARBA00022723"/>
    </source>
</evidence>
<dbReference type="GO" id="GO:0016788">
    <property type="term" value="F:hydrolase activity, acting on ester bonds"/>
    <property type="evidence" value="ECO:0007669"/>
    <property type="project" value="InterPro"/>
</dbReference>
<dbReference type="PIRSF" id="PIRSF005902">
    <property type="entry name" value="DNase_TatD"/>
    <property type="match status" value="1"/>
</dbReference>
<dbReference type="NCBIfam" id="TIGR00010">
    <property type="entry name" value="YchF/TatD family DNA exonuclease"/>
    <property type="match status" value="1"/>
</dbReference>
<dbReference type="AlphaFoldDB" id="A0A9D1SGT4"/>
<comment type="caution">
    <text evidence="4">The sequence shown here is derived from an EMBL/GenBank/DDBJ whole genome shotgun (WGS) entry which is preliminary data.</text>
</comment>
<gene>
    <name evidence="4" type="ORF">IAC57_03440</name>
</gene>
<feature type="binding site" evidence="3">
    <location>
        <position position="94"/>
    </location>
    <ligand>
        <name>a divalent metal cation</name>
        <dbReference type="ChEBI" id="CHEBI:60240"/>
        <label>1</label>
    </ligand>
</feature>
<evidence type="ECO:0000256" key="3">
    <source>
        <dbReference type="PIRSR" id="PIRSR005902-1"/>
    </source>
</evidence>
<dbReference type="GO" id="GO:0046872">
    <property type="term" value="F:metal ion binding"/>
    <property type="evidence" value="ECO:0007669"/>
    <property type="project" value="UniProtKB-KW"/>
</dbReference>
<dbReference type="FunFam" id="3.20.20.140:FF:000005">
    <property type="entry name" value="TatD family hydrolase"/>
    <property type="match status" value="1"/>
</dbReference>
<feature type="binding site" evidence="3">
    <location>
        <position position="207"/>
    </location>
    <ligand>
        <name>a divalent metal cation</name>
        <dbReference type="ChEBI" id="CHEBI:60240"/>
        <label>1</label>
    </ligand>
</feature>
<evidence type="ECO:0000313" key="4">
    <source>
        <dbReference type="EMBL" id="HIU59137.1"/>
    </source>
</evidence>